<sequence length="82" mass="9312">MIEKTTVRRSVIDLALTALATHTPRLDAEGKLVQRVYVPHHRAPGSFPRDVTSGGLFLRFVRGTTLDQWQFDSTDYVIKEDL</sequence>
<dbReference type="EMBL" id="CP051678">
    <property type="protein sequence ID" value="QJD81557.1"/>
    <property type="molecule type" value="Genomic_DNA"/>
</dbReference>
<protein>
    <submittedName>
        <fullName evidence="1">Uncharacterized protein</fullName>
    </submittedName>
</protein>
<reference evidence="1 2" key="1">
    <citation type="submission" date="2020-04" db="EMBL/GenBank/DDBJ databases">
        <title>Genome sequencing of novel species.</title>
        <authorList>
            <person name="Heo J."/>
            <person name="Kim S.-J."/>
            <person name="Kim J.-S."/>
            <person name="Hong S.-B."/>
            <person name="Kwon S.-W."/>
        </authorList>
    </citation>
    <scope>NUCLEOTIDE SEQUENCE [LARGE SCALE GENOMIC DNA]</scope>
    <source>
        <strain evidence="1 2">CJU-R4</strain>
        <plasmid evidence="1 2">unnamed1</plasmid>
    </source>
</reference>
<dbReference type="KEGG" id="srho:HH216_24630"/>
<gene>
    <name evidence="1" type="ORF">HH216_24630</name>
</gene>
<evidence type="ECO:0000313" key="2">
    <source>
        <dbReference type="Proteomes" id="UP000501128"/>
    </source>
</evidence>
<keyword evidence="2" id="KW-1185">Reference proteome</keyword>
<accession>A0A7L5E012</accession>
<dbReference type="Proteomes" id="UP000501128">
    <property type="component" value="Plasmid unnamed1"/>
</dbReference>
<dbReference type="AlphaFoldDB" id="A0A7L5E012"/>
<name>A0A7L5E012_9BACT</name>
<evidence type="ECO:0000313" key="1">
    <source>
        <dbReference type="EMBL" id="QJD81557.1"/>
    </source>
</evidence>
<proteinExistence type="predicted"/>
<keyword evidence="1" id="KW-0614">Plasmid</keyword>
<geneLocation type="plasmid" evidence="1 2">
    <name>unnamed1</name>
</geneLocation>
<organism evidence="1 2">
    <name type="scientific">Spirosoma rhododendri</name>
    <dbReference type="NCBI Taxonomy" id="2728024"/>
    <lineage>
        <taxon>Bacteria</taxon>
        <taxon>Pseudomonadati</taxon>
        <taxon>Bacteroidota</taxon>
        <taxon>Cytophagia</taxon>
        <taxon>Cytophagales</taxon>
        <taxon>Cytophagaceae</taxon>
        <taxon>Spirosoma</taxon>
    </lineage>
</organism>
<dbReference type="RefSeq" id="WP_169553575.1">
    <property type="nucleotide sequence ID" value="NZ_CP051678.1"/>
</dbReference>